<feature type="transmembrane region" description="Helical" evidence="5">
    <location>
        <begin position="12"/>
        <end position="30"/>
    </location>
</feature>
<evidence type="ECO:0000313" key="7">
    <source>
        <dbReference type="EMBL" id="TGN17601.1"/>
    </source>
</evidence>
<feature type="transmembrane region" description="Helical" evidence="5">
    <location>
        <begin position="178"/>
        <end position="196"/>
    </location>
</feature>
<accession>A0A4R9LYE1</accession>
<gene>
    <name evidence="7" type="ORF">EHS15_16340</name>
</gene>
<reference evidence="7" key="1">
    <citation type="journal article" date="2019" name="PLoS Negl. Trop. Dis.">
        <title>Revisiting the worldwide diversity of Leptospira species in the environment.</title>
        <authorList>
            <person name="Vincent A.T."/>
            <person name="Schiettekatte O."/>
            <person name="Bourhy P."/>
            <person name="Veyrier F.J."/>
            <person name="Picardeau M."/>
        </authorList>
    </citation>
    <scope>NUCLEOTIDE SEQUENCE [LARGE SCALE GENOMIC DNA]</scope>
    <source>
        <strain evidence="7">201300427</strain>
    </source>
</reference>
<dbReference type="PANTHER" id="PTHR10556:SF35">
    <property type="entry name" value="3-OXO-5-ALPHA-STEROID 4-DEHYDROGENASE FAMILY PROTEIN"/>
    <property type="match status" value="1"/>
</dbReference>
<dbReference type="OrthoDB" id="9779233at2"/>
<dbReference type="Pfam" id="PF02544">
    <property type="entry name" value="Steroid_dh"/>
    <property type="match status" value="1"/>
</dbReference>
<dbReference type="RefSeq" id="WP_135761659.1">
    <property type="nucleotide sequence ID" value="NZ_RQHW01000065.1"/>
</dbReference>
<comment type="subcellular location">
    <subcellularLocation>
        <location evidence="1">Membrane</location>
        <topology evidence="1">Multi-pass membrane protein</topology>
    </subcellularLocation>
</comment>
<dbReference type="Proteomes" id="UP000298058">
    <property type="component" value="Unassembled WGS sequence"/>
</dbReference>
<dbReference type="InterPro" id="IPR039357">
    <property type="entry name" value="SRD5A/TECR"/>
</dbReference>
<feature type="domain" description="3-oxo-5-alpha-steroid 4-dehydrogenase C-terminal" evidence="6">
    <location>
        <begin position="118"/>
        <end position="254"/>
    </location>
</feature>
<feature type="transmembrane region" description="Helical" evidence="5">
    <location>
        <begin position="51"/>
        <end position="68"/>
    </location>
</feature>
<evidence type="ECO:0000256" key="1">
    <source>
        <dbReference type="ARBA" id="ARBA00004141"/>
    </source>
</evidence>
<evidence type="ECO:0000256" key="5">
    <source>
        <dbReference type="SAM" id="Phobius"/>
    </source>
</evidence>
<feature type="transmembrane region" description="Helical" evidence="5">
    <location>
        <begin position="144"/>
        <end position="166"/>
    </location>
</feature>
<keyword evidence="3 5" id="KW-1133">Transmembrane helix</keyword>
<comment type="caution">
    <text evidence="7">The sequence shown here is derived from an EMBL/GenBank/DDBJ whole genome shotgun (WGS) entry which is preliminary data.</text>
</comment>
<keyword evidence="2 5" id="KW-0812">Transmembrane</keyword>
<feature type="transmembrane region" description="Helical" evidence="5">
    <location>
        <begin position="202"/>
        <end position="226"/>
    </location>
</feature>
<evidence type="ECO:0000256" key="2">
    <source>
        <dbReference type="ARBA" id="ARBA00022692"/>
    </source>
</evidence>
<dbReference type="GO" id="GO:0006629">
    <property type="term" value="P:lipid metabolic process"/>
    <property type="evidence" value="ECO:0007669"/>
    <property type="project" value="InterPro"/>
</dbReference>
<keyword evidence="8" id="KW-1185">Reference proteome</keyword>
<evidence type="ECO:0000259" key="6">
    <source>
        <dbReference type="Pfam" id="PF02544"/>
    </source>
</evidence>
<dbReference type="PANTHER" id="PTHR10556">
    <property type="entry name" value="3-OXO-5-ALPHA-STEROID 4-DEHYDROGENASE"/>
    <property type="match status" value="1"/>
</dbReference>
<dbReference type="InterPro" id="IPR001104">
    <property type="entry name" value="3-oxo-5_a-steroid_4-DH_C"/>
</dbReference>
<evidence type="ECO:0000313" key="8">
    <source>
        <dbReference type="Proteomes" id="UP000298058"/>
    </source>
</evidence>
<organism evidence="7 8">
    <name type="scientific">Leptospira idonii</name>
    <dbReference type="NCBI Taxonomy" id="1193500"/>
    <lineage>
        <taxon>Bacteria</taxon>
        <taxon>Pseudomonadati</taxon>
        <taxon>Spirochaetota</taxon>
        <taxon>Spirochaetia</taxon>
        <taxon>Leptospirales</taxon>
        <taxon>Leptospiraceae</taxon>
        <taxon>Leptospira</taxon>
    </lineage>
</organism>
<evidence type="ECO:0000256" key="3">
    <source>
        <dbReference type="ARBA" id="ARBA00022989"/>
    </source>
</evidence>
<dbReference type="AlphaFoldDB" id="A0A4R9LYE1"/>
<proteinExistence type="predicted"/>
<dbReference type="PROSITE" id="PS50244">
    <property type="entry name" value="S5A_REDUCTASE"/>
    <property type="match status" value="1"/>
</dbReference>
<feature type="transmembrane region" description="Helical" evidence="5">
    <location>
        <begin position="106"/>
        <end position="124"/>
    </location>
</feature>
<sequence>MILFPQDSLIEITRVIAYLGFGVFLFYLEYTGKFNLPYSKFAENKGVSPKIGMFLVYFLPILGYLSTQDHLTNLSPFQKLTLITFCFHFAKRCLEVLFLHKFSGKMGITGVVLITIAYTNIGLICGRNHNLMNSDYTDKIPSLQIYLAITLFFIGQFGNFFHHVLLRKLRNQTNRTSYVVPEGGMFSILVCPHYFFELLSWFAYSLLSTHWETYLLFFLMSCYLTGRSHQTKLWYKAHIPAFPTERKRIWPYLF</sequence>
<protein>
    <recommendedName>
        <fullName evidence="6">3-oxo-5-alpha-steroid 4-dehydrogenase C-terminal domain-containing protein</fullName>
    </recommendedName>
</protein>
<keyword evidence="4 5" id="KW-0472">Membrane</keyword>
<name>A0A4R9LYE1_9LEPT</name>
<dbReference type="GO" id="GO:0016627">
    <property type="term" value="F:oxidoreductase activity, acting on the CH-CH group of donors"/>
    <property type="evidence" value="ECO:0007669"/>
    <property type="project" value="InterPro"/>
</dbReference>
<dbReference type="EMBL" id="RQHW01000065">
    <property type="protein sequence ID" value="TGN17601.1"/>
    <property type="molecule type" value="Genomic_DNA"/>
</dbReference>
<evidence type="ECO:0000256" key="4">
    <source>
        <dbReference type="ARBA" id="ARBA00023136"/>
    </source>
</evidence>
<dbReference type="GO" id="GO:0016020">
    <property type="term" value="C:membrane"/>
    <property type="evidence" value="ECO:0007669"/>
    <property type="project" value="UniProtKB-SubCell"/>
</dbReference>